<evidence type="ECO:0000256" key="1">
    <source>
        <dbReference type="SAM" id="MobiDB-lite"/>
    </source>
</evidence>
<dbReference type="OrthoDB" id="277199at2759"/>
<feature type="non-terminal residue" evidence="2">
    <location>
        <position position="156"/>
    </location>
</feature>
<dbReference type="AlphaFoldDB" id="A0A0S4J0U1"/>
<feature type="compositionally biased region" description="Pro residues" evidence="1">
    <location>
        <begin position="88"/>
        <end position="99"/>
    </location>
</feature>
<dbReference type="EMBL" id="CYKH01000835">
    <property type="protein sequence ID" value="CUG48571.1"/>
    <property type="molecule type" value="Genomic_DNA"/>
</dbReference>
<feature type="region of interest" description="Disordered" evidence="1">
    <location>
        <begin position="1"/>
        <end position="23"/>
    </location>
</feature>
<keyword evidence="3" id="KW-1185">Reference proteome</keyword>
<proteinExistence type="predicted"/>
<feature type="compositionally biased region" description="Polar residues" evidence="1">
    <location>
        <begin position="117"/>
        <end position="130"/>
    </location>
</feature>
<reference evidence="3" key="1">
    <citation type="submission" date="2015-09" db="EMBL/GenBank/DDBJ databases">
        <authorList>
            <consortium name="Pathogen Informatics"/>
        </authorList>
    </citation>
    <scope>NUCLEOTIDE SEQUENCE [LARGE SCALE GENOMIC DNA]</scope>
    <source>
        <strain evidence="3">Lake Konstanz</strain>
    </source>
</reference>
<organism evidence="2 3">
    <name type="scientific">Bodo saltans</name>
    <name type="common">Flagellated protozoan</name>
    <dbReference type="NCBI Taxonomy" id="75058"/>
    <lineage>
        <taxon>Eukaryota</taxon>
        <taxon>Discoba</taxon>
        <taxon>Euglenozoa</taxon>
        <taxon>Kinetoplastea</taxon>
        <taxon>Metakinetoplastina</taxon>
        <taxon>Eubodonida</taxon>
        <taxon>Bodonidae</taxon>
        <taxon>Bodo</taxon>
    </lineage>
</organism>
<feature type="compositionally biased region" description="Polar residues" evidence="1">
    <location>
        <begin position="140"/>
        <end position="156"/>
    </location>
</feature>
<name>A0A0S4J0U1_BODSA</name>
<dbReference type="VEuPathDB" id="TriTrypDB:BSAL_80085"/>
<evidence type="ECO:0000313" key="2">
    <source>
        <dbReference type="EMBL" id="CUG48571.1"/>
    </source>
</evidence>
<accession>A0A0S4J0U1</accession>
<sequence>MSDEHAAHFSGHEVVTSASPSLASKQKMPLKARLIRYYQKYNPSQIPKIDHIIDLYDHDEVALFQDLFARYGPEVFDTPPQEEEVSAPPHPPASLPPPRESSLKNSTSSLDPVVATENPSASGEASSVQPHRQLPPPLASPSQHSQSDPLATSSAF</sequence>
<dbReference type="Proteomes" id="UP000051952">
    <property type="component" value="Unassembled WGS sequence"/>
</dbReference>
<evidence type="ECO:0000313" key="3">
    <source>
        <dbReference type="Proteomes" id="UP000051952"/>
    </source>
</evidence>
<feature type="region of interest" description="Disordered" evidence="1">
    <location>
        <begin position="74"/>
        <end position="156"/>
    </location>
</feature>
<feature type="compositionally biased region" description="Basic and acidic residues" evidence="1">
    <location>
        <begin position="1"/>
        <end position="11"/>
    </location>
</feature>
<gene>
    <name evidence="2" type="ORF">BSAL_80085</name>
</gene>
<protein>
    <submittedName>
        <fullName evidence="2">Uncharacterized protein</fullName>
    </submittedName>
</protein>